<evidence type="ECO:0000313" key="2">
    <source>
        <dbReference type="Proteomes" id="UP000070444"/>
    </source>
</evidence>
<evidence type="ECO:0000313" key="1">
    <source>
        <dbReference type="EMBL" id="KXN70153.1"/>
    </source>
</evidence>
<name>A0A137P572_CONC2</name>
<proteinExistence type="predicted"/>
<accession>A0A137P572</accession>
<sequence>MIKLKASLCKNCKPKRNHDTSDEGCKFYSYKFTNKNEKINLKRILVKPYDFILEYPHKIKQVSSKDLRVQTTRPKKFTFV</sequence>
<dbReference type="EMBL" id="KQ964511">
    <property type="protein sequence ID" value="KXN70153.1"/>
    <property type="molecule type" value="Genomic_DNA"/>
</dbReference>
<organism evidence="1 2">
    <name type="scientific">Conidiobolus coronatus (strain ATCC 28846 / CBS 209.66 / NRRL 28638)</name>
    <name type="common">Delacroixia coronata</name>
    <dbReference type="NCBI Taxonomy" id="796925"/>
    <lineage>
        <taxon>Eukaryota</taxon>
        <taxon>Fungi</taxon>
        <taxon>Fungi incertae sedis</taxon>
        <taxon>Zoopagomycota</taxon>
        <taxon>Entomophthoromycotina</taxon>
        <taxon>Entomophthoromycetes</taxon>
        <taxon>Entomophthorales</taxon>
        <taxon>Ancylistaceae</taxon>
        <taxon>Conidiobolus</taxon>
    </lineage>
</organism>
<keyword evidence="2" id="KW-1185">Reference proteome</keyword>
<gene>
    <name evidence="1" type="ORF">CONCODRAFT_7292</name>
</gene>
<reference evidence="1 2" key="1">
    <citation type="journal article" date="2015" name="Genome Biol. Evol.">
        <title>Phylogenomic analyses indicate that early fungi evolved digesting cell walls of algal ancestors of land plants.</title>
        <authorList>
            <person name="Chang Y."/>
            <person name="Wang S."/>
            <person name="Sekimoto S."/>
            <person name="Aerts A.L."/>
            <person name="Choi C."/>
            <person name="Clum A."/>
            <person name="LaButti K.M."/>
            <person name="Lindquist E.A."/>
            <person name="Yee Ngan C."/>
            <person name="Ohm R.A."/>
            <person name="Salamov A.A."/>
            <person name="Grigoriev I.V."/>
            <person name="Spatafora J.W."/>
            <person name="Berbee M.L."/>
        </authorList>
    </citation>
    <scope>NUCLEOTIDE SEQUENCE [LARGE SCALE GENOMIC DNA]</scope>
    <source>
        <strain evidence="1 2">NRRL 28638</strain>
    </source>
</reference>
<dbReference type="AlphaFoldDB" id="A0A137P572"/>
<dbReference type="Proteomes" id="UP000070444">
    <property type="component" value="Unassembled WGS sequence"/>
</dbReference>
<protein>
    <submittedName>
        <fullName evidence="1">Uncharacterized protein</fullName>
    </submittedName>
</protein>